<dbReference type="PANTHER" id="PTHR10795">
    <property type="entry name" value="PROPROTEIN CONVERTASE SUBTILISIN/KEXIN"/>
    <property type="match status" value="1"/>
</dbReference>
<evidence type="ECO:0000313" key="4">
    <source>
        <dbReference type="EMBL" id="KAJ6714560.1"/>
    </source>
</evidence>
<reference evidence="4" key="1">
    <citation type="submission" date="2022-11" db="EMBL/GenBank/DDBJ databases">
        <authorList>
            <person name="Hyden B.L."/>
            <person name="Feng K."/>
            <person name="Yates T."/>
            <person name="Jawdy S."/>
            <person name="Smart L.B."/>
            <person name="Muchero W."/>
        </authorList>
    </citation>
    <scope>NUCLEOTIDE SEQUENCE</scope>
    <source>
        <tissue evidence="4">Shoot tip</tissue>
    </source>
</reference>
<name>A0A9Q0TMZ6_SALVM</name>
<gene>
    <name evidence="4" type="ORF">OIU85_026098</name>
</gene>
<dbReference type="GO" id="GO:0006508">
    <property type="term" value="P:proteolysis"/>
    <property type="evidence" value="ECO:0007669"/>
    <property type="project" value="UniProtKB-KW"/>
</dbReference>
<keyword evidence="5" id="KW-1185">Reference proteome</keyword>
<sequence>MRGQLLEDTRDGLLFTFGAIEPLVSTRCLCKAIYDSMWLRSLSISESVVLFISEIYSFWRPITDGPISQGFWRNSTYGMGVINGVLDAGISPDHVPFIHSLIKKCHLQQPNGKGNVISMELCALMQQIPFHQKLRQHLMMKQQLEIFYIMPMLGNANGTAVGMTPLGHLAICNVCSDFGCLDSDILAAMDAAVEDGMVRSAFLKIQWQWELFERLVQEFSWFVQQGMKDHIMVLYQPNSPPCMSLVYTGSHGSESAAFCAPESLSETRLFFVKEVAGQQEVTNGEGCR</sequence>
<evidence type="ECO:0000256" key="1">
    <source>
        <dbReference type="ARBA" id="ARBA00004613"/>
    </source>
</evidence>
<keyword evidence="3" id="KW-0732">Signal</keyword>
<dbReference type="EMBL" id="JAPFFL010000007">
    <property type="protein sequence ID" value="KAJ6714560.1"/>
    <property type="molecule type" value="Genomic_DNA"/>
</dbReference>
<dbReference type="InterPro" id="IPR045051">
    <property type="entry name" value="SBT"/>
</dbReference>
<comment type="similarity">
    <text evidence="2">Belongs to the peptidase S8 family.</text>
</comment>
<reference evidence="4" key="2">
    <citation type="journal article" date="2023" name="Int. J. Mol. Sci.">
        <title>De Novo Assembly and Annotation of 11 Diverse Shrub Willow (Salix) Genomes Reveals Novel Gene Organization in Sex-Linked Regions.</title>
        <authorList>
            <person name="Hyden B."/>
            <person name="Feng K."/>
            <person name="Yates T.B."/>
            <person name="Jawdy S."/>
            <person name="Cereghino C."/>
            <person name="Smart L.B."/>
            <person name="Muchero W."/>
        </authorList>
    </citation>
    <scope>NUCLEOTIDE SEQUENCE [LARGE SCALE GENOMIC DNA]</scope>
    <source>
        <tissue evidence="4">Shoot tip</tissue>
    </source>
</reference>
<accession>A0A9Q0TMZ6</accession>
<dbReference type="AlphaFoldDB" id="A0A9Q0TMZ6"/>
<dbReference type="GO" id="GO:0004252">
    <property type="term" value="F:serine-type endopeptidase activity"/>
    <property type="evidence" value="ECO:0007669"/>
    <property type="project" value="InterPro"/>
</dbReference>
<comment type="caution">
    <text evidence="4">The sequence shown here is derived from an EMBL/GenBank/DDBJ whole genome shotgun (WGS) entry which is preliminary data.</text>
</comment>
<dbReference type="OrthoDB" id="1738212at2759"/>
<proteinExistence type="inferred from homology"/>
<evidence type="ECO:0000256" key="2">
    <source>
        <dbReference type="ARBA" id="ARBA00011073"/>
    </source>
</evidence>
<protein>
    <submittedName>
        <fullName evidence="4">SUBTILISIN-LIKE PROTEASE SBT1.7</fullName>
    </submittedName>
</protein>
<dbReference type="GO" id="GO:0005576">
    <property type="term" value="C:extracellular region"/>
    <property type="evidence" value="ECO:0007669"/>
    <property type="project" value="UniProtKB-SubCell"/>
</dbReference>
<comment type="subcellular location">
    <subcellularLocation>
        <location evidence="1">Secreted</location>
    </subcellularLocation>
</comment>
<dbReference type="SUPFAM" id="SSF52743">
    <property type="entry name" value="Subtilisin-like"/>
    <property type="match status" value="1"/>
</dbReference>
<keyword evidence="4" id="KW-0378">Hydrolase</keyword>
<evidence type="ECO:0000256" key="3">
    <source>
        <dbReference type="ARBA" id="ARBA00022729"/>
    </source>
</evidence>
<keyword evidence="4" id="KW-0645">Protease</keyword>
<evidence type="ECO:0000313" key="5">
    <source>
        <dbReference type="Proteomes" id="UP001151529"/>
    </source>
</evidence>
<dbReference type="Gene3D" id="3.40.50.200">
    <property type="entry name" value="Peptidase S8/S53 domain"/>
    <property type="match status" value="1"/>
</dbReference>
<dbReference type="Proteomes" id="UP001151529">
    <property type="component" value="Chromosome 1"/>
</dbReference>
<organism evidence="4 5">
    <name type="scientific">Salix viminalis</name>
    <name type="common">Common osier</name>
    <name type="synonym">Basket willow</name>
    <dbReference type="NCBI Taxonomy" id="40686"/>
    <lineage>
        <taxon>Eukaryota</taxon>
        <taxon>Viridiplantae</taxon>
        <taxon>Streptophyta</taxon>
        <taxon>Embryophyta</taxon>
        <taxon>Tracheophyta</taxon>
        <taxon>Spermatophyta</taxon>
        <taxon>Magnoliopsida</taxon>
        <taxon>eudicotyledons</taxon>
        <taxon>Gunneridae</taxon>
        <taxon>Pentapetalae</taxon>
        <taxon>rosids</taxon>
        <taxon>fabids</taxon>
        <taxon>Malpighiales</taxon>
        <taxon>Salicaceae</taxon>
        <taxon>Saliceae</taxon>
        <taxon>Salix</taxon>
    </lineage>
</organism>
<dbReference type="InterPro" id="IPR036852">
    <property type="entry name" value="Peptidase_S8/S53_dom_sf"/>
</dbReference>